<reference evidence="2" key="1">
    <citation type="journal article" date="2020" name="mSystems">
        <title>Genome- and Community-Level Interaction Insights into Carbon Utilization and Element Cycling Functions of Hydrothermarchaeota in Hydrothermal Sediment.</title>
        <authorList>
            <person name="Zhou Z."/>
            <person name="Liu Y."/>
            <person name="Xu W."/>
            <person name="Pan J."/>
            <person name="Luo Z.H."/>
            <person name="Li M."/>
        </authorList>
    </citation>
    <scope>NUCLEOTIDE SEQUENCE [LARGE SCALE GENOMIC DNA]</scope>
    <source>
        <strain evidence="2">SpSt-1042</strain>
    </source>
</reference>
<sequence length="152" mass="17513">MRAGKVQQNVFLLQRKIELGKRMSEVWLEQAIWDLRAAEHSVKIGFNEWSCFQAEQSAEKALKAIIVSTGKKAPPIHKLSALIGIVKKEKREISQQYIDISTLQAFTFIARYPFLLPGEYQAPHNYITEKEAKQCIKEAWKVIELTKNLLKN</sequence>
<dbReference type="Pfam" id="PF05168">
    <property type="entry name" value="HEPN"/>
    <property type="match status" value="1"/>
</dbReference>
<dbReference type="Gene3D" id="1.20.120.330">
    <property type="entry name" value="Nucleotidyltransferases domain 2"/>
    <property type="match status" value="1"/>
</dbReference>
<evidence type="ECO:0000313" key="2">
    <source>
        <dbReference type="EMBL" id="HHR92024.1"/>
    </source>
</evidence>
<proteinExistence type="predicted"/>
<gene>
    <name evidence="2" type="ORF">ENL96_00730</name>
</gene>
<dbReference type="SMART" id="SM00748">
    <property type="entry name" value="HEPN"/>
    <property type="match status" value="1"/>
</dbReference>
<protein>
    <submittedName>
        <fullName evidence="2">HEPN domain-containing protein</fullName>
    </submittedName>
</protein>
<dbReference type="EMBL" id="DRVY01000021">
    <property type="protein sequence ID" value="HHR92024.1"/>
    <property type="molecule type" value="Genomic_DNA"/>
</dbReference>
<dbReference type="AlphaFoldDB" id="A0A7C5UW29"/>
<name>A0A7C5UW29_UNCC3</name>
<evidence type="ECO:0000259" key="1">
    <source>
        <dbReference type="PROSITE" id="PS50910"/>
    </source>
</evidence>
<dbReference type="SUPFAM" id="SSF81593">
    <property type="entry name" value="Nucleotidyltransferase substrate binding subunit/domain"/>
    <property type="match status" value="1"/>
</dbReference>
<comment type="caution">
    <text evidence="2">The sequence shown here is derived from an EMBL/GenBank/DDBJ whole genome shotgun (WGS) entry which is preliminary data.</text>
</comment>
<organism evidence="2">
    <name type="scientific">candidate division CPR3 bacterium</name>
    <dbReference type="NCBI Taxonomy" id="2268181"/>
    <lineage>
        <taxon>Bacteria</taxon>
        <taxon>Bacteria division CPR3</taxon>
    </lineage>
</organism>
<accession>A0A7C5UW29</accession>
<dbReference type="PROSITE" id="PS50910">
    <property type="entry name" value="HEPN"/>
    <property type="match status" value="1"/>
</dbReference>
<feature type="domain" description="HEPN" evidence="1">
    <location>
        <begin position="28"/>
        <end position="142"/>
    </location>
</feature>
<dbReference type="InterPro" id="IPR007842">
    <property type="entry name" value="HEPN_dom"/>
</dbReference>